<dbReference type="EMBL" id="JBHTLT010000120">
    <property type="protein sequence ID" value="MFD1206317.1"/>
    <property type="molecule type" value="Genomic_DNA"/>
</dbReference>
<dbReference type="Pfam" id="PF10694">
    <property type="entry name" value="DUF2500"/>
    <property type="match status" value="1"/>
</dbReference>
<dbReference type="Gene3D" id="2.40.50.660">
    <property type="match status" value="1"/>
</dbReference>
<keyword evidence="1" id="KW-0472">Membrane</keyword>
<accession>A0ABW3U0Q8</accession>
<dbReference type="InterPro" id="IPR019635">
    <property type="entry name" value="DUF2500"/>
</dbReference>
<sequence>MGFNAFDDFMFSFVPIFITTVFIIVIGFIIFTIVSGIGQWSKNNNSPRLTVPAHVVTKRAHTSGGSGDSSATTKYYVTFQVESGDRIEFHMKATEYGMLAEGDVGMLTFQGTRYIEFDRK</sequence>
<protein>
    <submittedName>
        <fullName evidence="2">DUF2500 domain-containing protein</fullName>
    </submittedName>
</protein>
<name>A0ABW3U0Q8_9BACL</name>
<comment type="caution">
    <text evidence="2">The sequence shown here is derived from an EMBL/GenBank/DDBJ whole genome shotgun (WGS) entry which is preliminary data.</text>
</comment>
<keyword evidence="3" id="KW-1185">Reference proteome</keyword>
<evidence type="ECO:0000256" key="1">
    <source>
        <dbReference type="SAM" id="Phobius"/>
    </source>
</evidence>
<evidence type="ECO:0000313" key="3">
    <source>
        <dbReference type="Proteomes" id="UP001597231"/>
    </source>
</evidence>
<keyword evidence="1" id="KW-1133">Transmembrane helix</keyword>
<evidence type="ECO:0000313" key="2">
    <source>
        <dbReference type="EMBL" id="MFD1206317.1"/>
    </source>
</evidence>
<reference evidence="3" key="1">
    <citation type="journal article" date="2019" name="Int. J. Syst. Evol. Microbiol.">
        <title>The Global Catalogue of Microorganisms (GCM) 10K type strain sequencing project: providing services to taxonomists for standard genome sequencing and annotation.</title>
        <authorList>
            <consortium name="The Broad Institute Genomics Platform"/>
            <consortium name="The Broad Institute Genome Sequencing Center for Infectious Disease"/>
            <person name="Wu L."/>
            <person name="Ma J."/>
        </authorList>
    </citation>
    <scope>NUCLEOTIDE SEQUENCE [LARGE SCALE GENOMIC DNA]</scope>
    <source>
        <strain evidence="3">CCUG 53915</strain>
    </source>
</reference>
<feature type="transmembrane region" description="Helical" evidence="1">
    <location>
        <begin position="12"/>
        <end position="38"/>
    </location>
</feature>
<dbReference type="Proteomes" id="UP001597231">
    <property type="component" value="Unassembled WGS sequence"/>
</dbReference>
<proteinExistence type="predicted"/>
<dbReference type="RefSeq" id="WP_336824115.1">
    <property type="nucleotide sequence ID" value="NZ_JBHTLT010000120.1"/>
</dbReference>
<keyword evidence="1" id="KW-0812">Transmembrane</keyword>
<organism evidence="2 3">
    <name type="scientific">Sporosarcina contaminans</name>
    <dbReference type="NCBI Taxonomy" id="633403"/>
    <lineage>
        <taxon>Bacteria</taxon>
        <taxon>Bacillati</taxon>
        <taxon>Bacillota</taxon>
        <taxon>Bacilli</taxon>
        <taxon>Bacillales</taxon>
        <taxon>Caryophanaceae</taxon>
        <taxon>Sporosarcina</taxon>
    </lineage>
</organism>
<gene>
    <name evidence="2" type="ORF">ACFQ38_14570</name>
</gene>